<protein>
    <submittedName>
        <fullName evidence="1">Uncharacterized protein</fullName>
    </submittedName>
</protein>
<name>G9ZRZ5_9LACO</name>
<organism evidence="1 2">
    <name type="scientific">Lentilactobacillus parafarraginis F0439</name>
    <dbReference type="NCBI Taxonomy" id="797515"/>
    <lineage>
        <taxon>Bacteria</taxon>
        <taxon>Bacillati</taxon>
        <taxon>Bacillota</taxon>
        <taxon>Bacilli</taxon>
        <taxon>Lactobacillales</taxon>
        <taxon>Lactobacillaceae</taxon>
        <taxon>Lentilactobacillus</taxon>
    </lineage>
</organism>
<keyword evidence="2" id="KW-1185">Reference proteome</keyword>
<evidence type="ECO:0000313" key="1">
    <source>
        <dbReference type="EMBL" id="EHL96156.1"/>
    </source>
</evidence>
<gene>
    <name evidence="1" type="ORF">HMPREF9103_02512</name>
</gene>
<feature type="non-terminal residue" evidence="1">
    <location>
        <position position="53"/>
    </location>
</feature>
<evidence type="ECO:0000313" key="2">
    <source>
        <dbReference type="Proteomes" id="UP000004625"/>
    </source>
</evidence>
<proteinExistence type="predicted"/>
<comment type="caution">
    <text evidence="1">The sequence shown here is derived from an EMBL/GenBank/DDBJ whole genome shotgun (WGS) entry which is preliminary data.</text>
</comment>
<accession>G9ZRZ5</accession>
<dbReference type="EMBL" id="AGEY01000190">
    <property type="protein sequence ID" value="EHL96156.1"/>
    <property type="molecule type" value="Genomic_DNA"/>
</dbReference>
<dbReference type="AlphaFoldDB" id="G9ZRZ5"/>
<reference evidence="1 2" key="1">
    <citation type="submission" date="2011-09" db="EMBL/GenBank/DDBJ databases">
        <authorList>
            <person name="Weinstock G."/>
            <person name="Sodergren E."/>
            <person name="Clifton S."/>
            <person name="Fulton L."/>
            <person name="Fulton B."/>
            <person name="Courtney L."/>
            <person name="Fronick C."/>
            <person name="Harrison M."/>
            <person name="Strong C."/>
            <person name="Farmer C."/>
            <person name="Delahaunty K."/>
            <person name="Markovic C."/>
            <person name="Hall O."/>
            <person name="Minx P."/>
            <person name="Tomlinson C."/>
            <person name="Mitreva M."/>
            <person name="Hou S."/>
            <person name="Chen J."/>
            <person name="Wollam A."/>
            <person name="Pepin K.H."/>
            <person name="Johnson M."/>
            <person name="Bhonagiri V."/>
            <person name="Zhang X."/>
            <person name="Suruliraj S."/>
            <person name="Warren W."/>
            <person name="Chinwalla A."/>
            <person name="Mardis E.R."/>
            <person name="Wilson R.K."/>
        </authorList>
    </citation>
    <scope>NUCLEOTIDE SEQUENCE [LARGE SCALE GENOMIC DNA]</scope>
    <source>
        <strain evidence="1 2">F0439</strain>
    </source>
</reference>
<dbReference type="STRING" id="797515.HMPREF9103_02512"/>
<dbReference type="Proteomes" id="UP000004625">
    <property type="component" value="Unassembled WGS sequence"/>
</dbReference>
<sequence>MDPFSDRNRFIILLAFSTLLLAIVDGTILLGAGELTILFILGFFSGYELTVFN</sequence>
<dbReference type="HOGENOM" id="CLU_3073313_0_0_9"/>